<dbReference type="Proteomes" id="UP001367508">
    <property type="component" value="Unassembled WGS sequence"/>
</dbReference>
<organism evidence="1 2">
    <name type="scientific">Canavalia gladiata</name>
    <name type="common">Sword bean</name>
    <name type="synonym">Dolichos gladiatus</name>
    <dbReference type="NCBI Taxonomy" id="3824"/>
    <lineage>
        <taxon>Eukaryota</taxon>
        <taxon>Viridiplantae</taxon>
        <taxon>Streptophyta</taxon>
        <taxon>Embryophyta</taxon>
        <taxon>Tracheophyta</taxon>
        <taxon>Spermatophyta</taxon>
        <taxon>Magnoliopsida</taxon>
        <taxon>eudicotyledons</taxon>
        <taxon>Gunneridae</taxon>
        <taxon>Pentapetalae</taxon>
        <taxon>rosids</taxon>
        <taxon>fabids</taxon>
        <taxon>Fabales</taxon>
        <taxon>Fabaceae</taxon>
        <taxon>Papilionoideae</taxon>
        <taxon>50 kb inversion clade</taxon>
        <taxon>NPAAA clade</taxon>
        <taxon>indigoferoid/millettioid clade</taxon>
        <taxon>Phaseoleae</taxon>
        <taxon>Canavalia</taxon>
    </lineage>
</organism>
<dbReference type="AlphaFoldDB" id="A0AAN9QAV3"/>
<gene>
    <name evidence="1" type="ORF">VNO77_22739</name>
</gene>
<evidence type="ECO:0000313" key="1">
    <source>
        <dbReference type="EMBL" id="KAK7328626.1"/>
    </source>
</evidence>
<proteinExistence type="predicted"/>
<comment type="caution">
    <text evidence="1">The sequence shown here is derived from an EMBL/GenBank/DDBJ whole genome shotgun (WGS) entry which is preliminary data.</text>
</comment>
<dbReference type="EMBL" id="JAYMYQ010000005">
    <property type="protein sequence ID" value="KAK7328626.1"/>
    <property type="molecule type" value="Genomic_DNA"/>
</dbReference>
<reference evidence="1 2" key="1">
    <citation type="submission" date="2024-01" db="EMBL/GenBank/DDBJ databases">
        <title>The genomes of 5 underutilized Papilionoideae crops provide insights into root nodulation and disease resistanc.</title>
        <authorList>
            <person name="Jiang F."/>
        </authorList>
    </citation>
    <scope>NUCLEOTIDE SEQUENCE [LARGE SCALE GENOMIC DNA]</scope>
    <source>
        <strain evidence="1">LVBAO_FW01</strain>
        <tissue evidence="1">Leaves</tissue>
    </source>
</reference>
<keyword evidence="2" id="KW-1185">Reference proteome</keyword>
<protein>
    <submittedName>
        <fullName evidence="1">Uncharacterized protein</fullName>
    </submittedName>
</protein>
<sequence>MTRLLEADPSSLIHSVVHKATSGLVRFKRLGTLDFQHRVWDSAWIHAWSYEAFSLVMHSHGRCAEV</sequence>
<name>A0AAN9QAV3_CANGL</name>
<accession>A0AAN9QAV3</accession>
<evidence type="ECO:0000313" key="2">
    <source>
        <dbReference type="Proteomes" id="UP001367508"/>
    </source>
</evidence>